<dbReference type="InterPro" id="IPR011050">
    <property type="entry name" value="Pectin_lyase_fold/virulence"/>
</dbReference>
<dbReference type="GO" id="GO:0005576">
    <property type="term" value="C:extracellular region"/>
    <property type="evidence" value="ECO:0007669"/>
    <property type="project" value="UniProtKB-SubCell"/>
</dbReference>
<dbReference type="RefSeq" id="WP_303738199.1">
    <property type="nucleotide sequence ID" value="NZ_SUTK01000003.1"/>
</dbReference>
<sequence>MISLFAISAVNAQDNVTCDNDVAIFDDEVVLNASANSFAELNHAINDNEDVNIYFDHDFTFDNDTDSEFKDGILINRSVNIFGNGHMINATGNARIFNIISENVFINGVNFVNGYAQNGGAITGNSYAVIDCKFISNNADNFGGAIFNGNAENCTFEGNTAMNGGAIYNGSAKNCTFNSNEASFGGAIYDTYAIYCEFTSNYALVSSGAMEGGSAYNCTFNRNSALKYGAASKANLIKCYFNDNNASTFGGAIGGDCFANNCIFINNYAANEGGAVYASYVNNSEFWDNHATHGGAISGNVHSVENSMFFNNYAKERGGALNNIYAYGCEFRRNHAQEGGAMYGSSAKNCTFISNYATDSSGAIKGYSEECLFIDNSAYRAGACEGDSLNSKFEENHATTGGAIYGNFVNDCIFIENYANEGGAIYGGSAVLCDFIENHAKTGGAMYSGAAVRSNFTGNVANISGGAHYRTSLTDCILKDNLPKYKLTVTDFEAIYGFGGEIRVKLSDSQSYMINNIRTLVKIYDSDNKLVFVSTCLSGGTCFVDLDLGEFTMVVSMDDSNYNADPVTSHITIKKASSFYVKGVTATYGINNPLIINLHDADGSIIKNTKVKVNVDGVIKTYTTNKNGQVLLDTSSYNPGTHKVTVTFNGNSKYFKSSTSSTITVKKAKPFIIVSKMKYYASEKVKKFYMILKDNRYRAMKNTKVTLKVNGKTYTAKTNSKGRATFKITKLNKKGKFTATAKYGGNNYYVAVSGSAKITVNKG</sequence>
<evidence type="ECO:0000313" key="8">
    <source>
        <dbReference type="EMBL" id="MBE6501079.1"/>
    </source>
</evidence>
<dbReference type="Pfam" id="PF02415">
    <property type="entry name" value="Chlam_PMP"/>
    <property type="match status" value="4"/>
</dbReference>
<dbReference type="Proteomes" id="UP000783037">
    <property type="component" value="Unassembled WGS sequence"/>
</dbReference>
<organism evidence="8 9">
    <name type="scientific">Methanobrevibacter thaueri</name>
    <dbReference type="NCBI Taxonomy" id="190975"/>
    <lineage>
        <taxon>Archaea</taxon>
        <taxon>Methanobacteriati</taxon>
        <taxon>Methanobacteriota</taxon>
        <taxon>Methanomada group</taxon>
        <taxon>Methanobacteria</taxon>
        <taxon>Methanobacteriales</taxon>
        <taxon>Methanobacteriaceae</taxon>
        <taxon>Methanobrevibacter</taxon>
    </lineage>
</organism>
<dbReference type="Gene3D" id="2.60.40.10">
    <property type="entry name" value="Immunoglobulins"/>
    <property type="match status" value="1"/>
</dbReference>
<evidence type="ECO:0000313" key="9">
    <source>
        <dbReference type="Proteomes" id="UP000783037"/>
    </source>
</evidence>
<evidence type="ECO:0000256" key="1">
    <source>
        <dbReference type="ARBA" id="ARBA00004196"/>
    </source>
</evidence>
<protein>
    <submittedName>
        <fullName evidence="8">Uncharacterized protein</fullName>
    </submittedName>
</protein>
<comment type="caution">
    <text evidence="8">The sequence shown here is derived from an EMBL/GenBank/DDBJ whole genome shotgun (WGS) entry which is preliminary data.</text>
</comment>
<keyword evidence="6" id="KW-0472">Membrane</keyword>
<dbReference type="AlphaFoldDB" id="A0A8T3V8A3"/>
<comment type="subcellular location">
    <subcellularLocation>
        <location evidence="1">Cell envelope</location>
    </subcellularLocation>
    <subcellularLocation>
        <location evidence="2">Cell outer membrane</location>
    </subcellularLocation>
    <subcellularLocation>
        <location evidence="3">Secreted</location>
    </subcellularLocation>
</comment>
<keyword evidence="5" id="KW-0732">Signal</keyword>
<evidence type="ECO:0000256" key="3">
    <source>
        <dbReference type="ARBA" id="ARBA00004613"/>
    </source>
</evidence>
<dbReference type="EMBL" id="SUTK01000003">
    <property type="protein sequence ID" value="MBE6501079.1"/>
    <property type="molecule type" value="Genomic_DNA"/>
</dbReference>
<dbReference type="SUPFAM" id="SSF51126">
    <property type="entry name" value="Pectin lyase-like"/>
    <property type="match status" value="1"/>
</dbReference>
<name>A0A8T3V8A3_9EURY</name>
<accession>A0A8T3V8A3</accession>
<evidence type="ECO:0000256" key="4">
    <source>
        <dbReference type="ARBA" id="ARBA00022525"/>
    </source>
</evidence>
<evidence type="ECO:0000256" key="6">
    <source>
        <dbReference type="ARBA" id="ARBA00023136"/>
    </source>
</evidence>
<reference evidence="8" key="1">
    <citation type="submission" date="2019-04" db="EMBL/GenBank/DDBJ databases">
        <title>Evolution of Biomass-Degrading Anaerobic Consortia Revealed by Metagenomics.</title>
        <authorList>
            <person name="Peng X."/>
        </authorList>
    </citation>
    <scope>NUCLEOTIDE SEQUENCE</scope>
    <source>
        <strain evidence="8">SIG18</strain>
    </source>
</reference>
<keyword evidence="7" id="KW-0998">Cell outer membrane</keyword>
<keyword evidence="4" id="KW-0964">Secreted</keyword>
<dbReference type="InterPro" id="IPR003368">
    <property type="entry name" value="POMP_repeat"/>
</dbReference>
<gene>
    <name evidence="8" type="ORF">E7Z79_01405</name>
</gene>
<evidence type="ECO:0000256" key="5">
    <source>
        <dbReference type="ARBA" id="ARBA00022729"/>
    </source>
</evidence>
<evidence type="ECO:0000256" key="7">
    <source>
        <dbReference type="ARBA" id="ARBA00023237"/>
    </source>
</evidence>
<evidence type="ECO:0000256" key="2">
    <source>
        <dbReference type="ARBA" id="ARBA00004442"/>
    </source>
</evidence>
<dbReference type="InterPro" id="IPR013783">
    <property type="entry name" value="Ig-like_fold"/>
</dbReference>
<proteinExistence type="predicted"/>